<organism evidence="3 4">
    <name type="scientific">Dielma fastidiosa</name>
    <dbReference type="NCBI Taxonomy" id="1034346"/>
    <lineage>
        <taxon>Bacteria</taxon>
        <taxon>Bacillati</taxon>
        <taxon>Bacillota</taxon>
        <taxon>Erysipelotrichia</taxon>
        <taxon>Erysipelotrichales</taxon>
        <taxon>Erysipelotrichaceae</taxon>
        <taxon>Dielma</taxon>
    </lineage>
</organism>
<evidence type="ECO:0000259" key="1">
    <source>
        <dbReference type="Pfam" id="PF08769"/>
    </source>
</evidence>
<comment type="caution">
    <text evidence="3">The sequence shown here is derived from an EMBL/GenBank/DDBJ whole genome shotgun (WGS) entry which is preliminary data.</text>
</comment>
<dbReference type="InterPro" id="IPR036388">
    <property type="entry name" value="WH-like_DNA-bd_sf"/>
</dbReference>
<dbReference type="GO" id="GO:0003743">
    <property type="term" value="F:translation initiation factor activity"/>
    <property type="evidence" value="ECO:0007669"/>
    <property type="project" value="UniProtKB-KW"/>
</dbReference>
<protein>
    <submittedName>
        <fullName evidence="2">Sporulation initiation factor Spo0A C-terminal domain-containing protein</fullName>
    </submittedName>
    <submittedName>
        <fullName evidence="3">Sporulation initiation factor Spo0A-like protein</fullName>
    </submittedName>
</protein>
<feature type="domain" description="Sporulation initiation factor Spo0A C-terminal" evidence="1">
    <location>
        <begin position="141"/>
        <end position="193"/>
    </location>
</feature>
<reference evidence="2" key="2">
    <citation type="submission" date="2022-03" db="EMBL/GenBank/DDBJ databases">
        <title>First case of bacteraemia caused by Dielma fastidiosa in a patient hospitalised with diverticulitis.</title>
        <authorList>
            <person name="Forman-Ankjaer B."/>
            <person name="Hvid-Jensen F."/>
            <person name="Kobel C.M."/>
            <person name="Greve T."/>
        </authorList>
    </citation>
    <scope>NUCLEOTIDE SEQUENCE</scope>
    <source>
        <strain evidence="2">AUH_DF_2021</strain>
    </source>
</reference>
<accession>A0A318KPD4</accession>
<dbReference type="EMBL" id="QJKH01000010">
    <property type="protein sequence ID" value="PXX77526.1"/>
    <property type="molecule type" value="Genomic_DNA"/>
</dbReference>
<reference evidence="3 4" key="1">
    <citation type="submission" date="2018-05" db="EMBL/GenBank/DDBJ databases">
        <title>Genomic Encyclopedia of Type Strains, Phase IV (KMG-IV): sequencing the most valuable type-strain genomes for metagenomic binning, comparative biology and taxonomic classification.</title>
        <authorList>
            <person name="Goeker M."/>
        </authorList>
    </citation>
    <scope>NUCLEOTIDE SEQUENCE [LARGE SCALE GENOMIC DNA]</scope>
    <source>
        <strain evidence="3 4">JC118</strain>
    </source>
</reference>
<keyword evidence="3" id="KW-0648">Protein biosynthesis</keyword>
<evidence type="ECO:0000313" key="4">
    <source>
        <dbReference type="Proteomes" id="UP000247612"/>
    </source>
</evidence>
<dbReference type="GO" id="GO:0005509">
    <property type="term" value="F:calcium ion binding"/>
    <property type="evidence" value="ECO:0007669"/>
    <property type="project" value="InterPro"/>
</dbReference>
<dbReference type="InterPro" id="IPR014879">
    <property type="entry name" value="Spo0A_C"/>
</dbReference>
<gene>
    <name evidence="3" type="ORF">DES51_11075</name>
    <name evidence="2" type="ORF">MQE39_06685</name>
</gene>
<dbReference type="STRING" id="1034346.GCA_000313565_01354"/>
<dbReference type="RefSeq" id="WP_022937661.1">
    <property type="nucleotide sequence ID" value="NZ_BAABZA010000001.1"/>
</dbReference>
<evidence type="ECO:0000313" key="3">
    <source>
        <dbReference type="EMBL" id="PXX77526.1"/>
    </source>
</evidence>
<dbReference type="SUPFAM" id="SSF46894">
    <property type="entry name" value="C-terminal effector domain of the bipartite response regulators"/>
    <property type="match status" value="1"/>
</dbReference>
<dbReference type="Proteomes" id="UP000247612">
    <property type="component" value="Unassembled WGS sequence"/>
</dbReference>
<dbReference type="EMBL" id="JALDAW010000011">
    <property type="protein sequence ID" value="MDY5167800.1"/>
    <property type="molecule type" value="Genomic_DNA"/>
</dbReference>
<dbReference type="OrthoDB" id="9876809at2"/>
<dbReference type="GO" id="GO:0003677">
    <property type="term" value="F:DNA binding"/>
    <property type="evidence" value="ECO:0007669"/>
    <property type="project" value="InterPro"/>
</dbReference>
<dbReference type="GO" id="GO:0042173">
    <property type="term" value="P:regulation of sporulation resulting in formation of a cellular spore"/>
    <property type="evidence" value="ECO:0007669"/>
    <property type="project" value="InterPro"/>
</dbReference>
<proteinExistence type="predicted"/>
<dbReference type="InterPro" id="IPR016032">
    <property type="entry name" value="Sig_transdc_resp-reg_C-effctor"/>
</dbReference>
<dbReference type="GO" id="GO:0005737">
    <property type="term" value="C:cytoplasm"/>
    <property type="evidence" value="ECO:0007669"/>
    <property type="project" value="InterPro"/>
</dbReference>
<name>A0A318KPD4_9FIRM</name>
<sequence length="220" mass="25749">MKNIGYVSHDKELRLLIEQLEERLPELRFYDIGADLSIVHKADISHVIFDFDNFRSLSDSLLYKQIEKLQGMRLLIIGNELSELLFNHPKSGTVIAHLLKPVSPESLYAAVKYYLLDQEPSLNKDEVSERLLFGSRMYSCLLGYYYLNKAVEYCRDNNVDDSVRMAVIYDYIAVNYDTTKSKVEKSIRRLISRFEGGRHRTNSEWILYFYGQLQSNRVEL</sequence>
<dbReference type="Gene3D" id="1.10.10.10">
    <property type="entry name" value="Winged helix-like DNA-binding domain superfamily/Winged helix DNA-binding domain"/>
    <property type="match status" value="1"/>
</dbReference>
<dbReference type="GO" id="GO:0003700">
    <property type="term" value="F:DNA-binding transcription factor activity"/>
    <property type="evidence" value="ECO:0007669"/>
    <property type="project" value="InterPro"/>
</dbReference>
<dbReference type="AlphaFoldDB" id="A0A318KPD4"/>
<evidence type="ECO:0000313" key="2">
    <source>
        <dbReference type="EMBL" id="MDY5167800.1"/>
    </source>
</evidence>
<keyword evidence="3" id="KW-0396">Initiation factor</keyword>
<dbReference type="Pfam" id="PF08769">
    <property type="entry name" value="Spo0A_C"/>
    <property type="match status" value="1"/>
</dbReference>
<dbReference type="Proteomes" id="UP001276902">
    <property type="component" value="Unassembled WGS sequence"/>
</dbReference>
<keyword evidence="4" id="KW-1185">Reference proteome</keyword>